<evidence type="ECO:0000259" key="1">
    <source>
        <dbReference type="PROSITE" id="PS51831"/>
    </source>
</evidence>
<dbReference type="PANTHER" id="PTHR43155:SF2">
    <property type="entry name" value="CYCLIC DI-GMP PHOSPHODIESTERASE PA4108"/>
    <property type="match status" value="1"/>
</dbReference>
<feature type="domain" description="HD-GYP" evidence="2">
    <location>
        <begin position="107"/>
        <end position="306"/>
    </location>
</feature>
<dbReference type="InterPro" id="IPR006674">
    <property type="entry name" value="HD_domain"/>
</dbReference>
<dbReference type="SUPFAM" id="SSF109604">
    <property type="entry name" value="HD-domain/PDEase-like"/>
    <property type="match status" value="1"/>
</dbReference>
<dbReference type="InterPro" id="IPR003607">
    <property type="entry name" value="HD/PDEase_dom"/>
</dbReference>
<dbReference type="CDD" id="cd00077">
    <property type="entry name" value="HDc"/>
    <property type="match status" value="1"/>
</dbReference>
<dbReference type="InterPro" id="IPR037522">
    <property type="entry name" value="HD_GYP_dom"/>
</dbReference>
<dbReference type="SMART" id="SM00471">
    <property type="entry name" value="HDc"/>
    <property type="match status" value="1"/>
</dbReference>
<dbReference type="PANTHER" id="PTHR43155">
    <property type="entry name" value="CYCLIC DI-GMP PHOSPHODIESTERASE PA4108-RELATED"/>
    <property type="match status" value="1"/>
</dbReference>
<dbReference type="Gene3D" id="1.10.3210.10">
    <property type="entry name" value="Hypothetical protein af1432"/>
    <property type="match status" value="1"/>
</dbReference>
<evidence type="ECO:0000313" key="3">
    <source>
        <dbReference type="EMBL" id="TYZ23327.1"/>
    </source>
</evidence>
<name>A0A5D6W5V0_9FIRM</name>
<proteinExistence type="predicted"/>
<feature type="domain" description="HD" evidence="1">
    <location>
        <begin position="129"/>
        <end position="255"/>
    </location>
</feature>
<organism evidence="3 4">
    <name type="scientific">Selenomonas ruminis</name>
    <dbReference type="NCBI Taxonomy" id="2593411"/>
    <lineage>
        <taxon>Bacteria</taxon>
        <taxon>Bacillati</taxon>
        <taxon>Bacillota</taxon>
        <taxon>Negativicutes</taxon>
        <taxon>Selenomonadales</taxon>
        <taxon>Selenomonadaceae</taxon>
        <taxon>Selenomonas</taxon>
    </lineage>
</organism>
<dbReference type="PROSITE" id="PS51831">
    <property type="entry name" value="HD"/>
    <property type="match status" value="1"/>
</dbReference>
<dbReference type="Pfam" id="PF13487">
    <property type="entry name" value="HD_5"/>
    <property type="match status" value="1"/>
</dbReference>
<comment type="caution">
    <text evidence="3">The sequence shown here is derived from an EMBL/GenBank/DDBJ whole genome shotgun (WGS) entry which is preliminary data.</text>
</comment>
<evidence type="ECO:0000259" key="2">
    <source>
        <dbReference type="PROSITE" id="PS51832"/>
    </source>
</evidence>
<keyword evidence="4" id="KW-1185">Reference proteome</keyword>
<reference evidence="3 4" key="1">
    <citation type="submission" date="2019-08" db="EMBL/GenBank/DDBJ databases">
        <title>Selenomonas sp. mPRGC5 and Selenomonas sp. mPRGC8 isolated from ruminal fluid of dairy goat (Capra hircus).</title>
        <authorList>
            <person name="Poothong S."/>
            <person name="Nuengjamnong C."/>
            <person name="Tanasupawat S."/>
        </authorList>
    </citation>
    <scope>NUCLEOTIDE SEQUENCE [LARGE SCALE GENOMIC DNA]</scope>
    <source>
        <strain evidence="4">mPRGC5</strain>
    </source>
</reference>
<evidence type="ECO:0000313" key="4">
    <source>
        <dbReference type="Proteomes" id="UP000323646"/>
    </source>
</evidence>
<dbReference type="OrthoDB" id="1677843at2"/>
<dbReference type="Proteomes" id="UP000323646">
    <property type="component" value="Unassembled WGS sequence"/>
</dbReference>
<sequence>MLRLPVKNLKQGMIIAQSIYNRHGACYLVKGQPITNEYIRQLEKIGIPTVAVTSANPNFQLMPPEDIVQEKTRINAIEKVYDTFQSVEEQGQIDVDAMQGVSENIIFDIIDRRENLVQLTDIRLHDTYTFAHSVNVAILSAMLGMLCHYTKKELLLLTLGALLHDLGKINVPAAILTKTTGLSDEEFSLIKRHPLDGAKRIKEMELSLPSPAILAAIASEHHEHIDGHGYPRGLKADQIHRYAKIVAIADVYDALTSERPYKKAYTPNIAYNIMRNVNQGQFDQDLLTLFFNNISLYPTGTVLKTIYGYGIVKECSFGKTETPTIVLFADEDANIISVPHTIDLSKDVAGNHAISMVINDNDLRHFIHEINIDPSIYLV</sequence>
<dbReference type="AlphaFoldDB" id="A0A5D6W5V0"/>
<protein>
    <submittedName>
        <fullName evidence="3">HD-GYP domain-containing protein</fullName>
    </submittedName>
</protein>
<dbReference type="PROSITE" id="PS51832">
    <property type="entry name" value="HD_GYP"/>
    <property type="match status" value="1"/>
</dbReference>
<dbReference type="EMBL" id="VTOY01000003">
    <property type="protein sequence ID" value="TYZ23327.1"/>
    <property type="molecule type" value="Genomic_DNA"/>
</dbReference>
<gene>
    <name evidence="3" type="ORF">FZ040_05445</name>
</gene>
<accession>A0A5D6W5V0</accession>